<name>A0A2H0X972_UNCKA</name>
<dbReference type="InterPro" id="IPR042094">
    <property type="entry name" value="T2SS_GspF_sf"/>
</dbReference>
<evidence type="ECO:0000256" key="6">
    <source>
        <dbReference type="ARBA" id="ARBA00022989"/>
    </source>
</evidence>
<dbReference type="PANTHER" id="PTHR30012:SF0">
    <property type="entry name" value="TYPE II SECRETION SYSTEM PROTEIN F-RELATED"/>
    <property type="match status" value="1"/>
</dbReference>
<dbReference type="FunFam" id="1.20.81.30:FF:000001">
    <property type="entry name" value="Type II secretion system protein F"/>
    <property type="match status" value="2"/>
</dbReference>
<evidence type="ECO:0000313" key="12">
    <source>
        <dbReference type="Proteomes" id="UP000231098"/>
    </source>
</evidence>
<protein>
    <recommendedName>
        <fullName evidence="10">Type II secretion system protein GspF domain-containing protein</fullName>
    </recommendedName>
</protein>
<dbReference type="GO" id="GO:0015628">
    <property type="term" value="P:protein secretion by the type II secretion system"/>
    <property type="evidence" value="ECO:0007669"/>
    <property type="project" value="TreeGrafter"/>
</dbReference>
<evidence type="ECO:0000256" key="2">
    <source>
        <dbReference type="ARBA" id="ARBA00005745"/>
    </source>
</evidence>
<keyword evidence="5 9" id="KW-0812">Transmembrane</keyword>
<dbReference type="EMBL" id="PEYV01000041">
    <property type="protein sequence ID" value="PIS21480.1"/>
    <property type="molecule type" value="Genomic_DNA"/>
</dbReference>
<evidence type="ECO:0000256" key="1">
    <source>
        <dbReference type="ARBA" id="ARBA00004429"/>
    </source>
</evidence>
<keyword evidence="4" id="KW-0997">Cell inner membrane</keyword>
<comment type="caution">
    <text evidence="11">The sequence shown here is derived from an EMBL/GenBank/DDBJ whole genome shotgun (WGS) entry which is preliminary data.</text>
</comment>
<dbReference type="PANTHER" id="PTHR30012">
    <property type="entry name" value="GENERAL SECRETION PATHWAY PROTEIN"/>
    <property type="match status" value="1"/>
</dbReference>
<feature type="transmembrane region" description="Helical" evidence="9">
    <location>
        <begin position="375"/>
        <end position="396"/>
    </location>
</feature>
<dbReference type="AlphaFoldDB" id="A0A2H0X972"/>
<evidence type="ECO:0000256" key="8">
    <source>
        <dbReference type="SAM" id="MobiDB-lite"/>
    </source>
</evidence>
<dbReference type="InterPro" id="IPR018076">
    <property type="entry name" value="T2SS_GspF_dom"/>
</dbReference>
<feature type="domain" description="Type II secretion system protein GspF" evidence="10">
    <location>
        <begin position="69"/>
        <end position="192"/>
    </location>
</feature>
<dbReference type="InterPro" id="IPR003004">
    <property type="entry name" value="GspF/PilC"/>
</dbReference>
<reference evidence="12" key="1">
    <citation type="submission" date="2017-09" db="EMBL/GenBank/DDBJ databases">
        <title>Depth-based differentiation of microbial function through sediment-hosted aquifers and enrichment of novel symbionts in the deep terrestrial subsurface.</title>
        <authorList>
            <person name="Probst A.J."/>
            <person name="Ladd B."/>
            <person name="Jarett J.K."/>
            <person name="Geller-Mcgrath D.E."/>
            <person name="Sieber C.M.K."/>
            <person name="Emerson J.B."/>
            <person name="Anantharaman K."/>
            <person name="Thomas B.C."/>
            <person name="Malmstrom R."/>
            <person name="Stieglmeier M."/>
            <person name="Klingl A."/>
            <person name="Woyke T."/>
            <person name="Ryan C.M."/>
            <person name="Banfield J.F."/>
        </authorList>
    </citation>
    <scope>NUCLEOTIDE SEQUENCE [LARGE SCALE GENOMIC DNA]</scope>
</reference>
<gene>
    <name evidence="11" type="ORF">COT51_02455</name>
</gene>
<accession>A0A2H0X972</accession>
<dbReference type="Proteomes" id="UP000231098">
    <property type="component" value="Unassembled WGS sequence"/>
</dbReference>
<dbReference type="GO" id="GO:0005886">
    <property type="term" value="C:plasma membrane"/>
    <property type="evidence" value="ECO:0007669"/>
    <property type="project" value="UniProtKB-SubCell"/>
</dbReference>
<feature type="transmembrane region" description="Helical" evidence="9">
    <location>
        <begin position="223"/>
        <end position="240"/>
    </location>
</feature>
<keyword evidence="3" id="KW-1003">Cell membrane</keyword>
<dbReference type="Gene3D" id="1.20.81.30">
    <property type="entry name" value="Type II secretion system (T2SS), domain F"/>
    <property type="match status" value="2"/>
</dbReference>
<proteinExistence type="inferred from homology"/>
<evidence type="ECO:0000256" key="4">
    <source>
        <dbReference type="ARBA" id="ARBA00022519"/>
    </source>
</evidence>
<keyword evidence="7 9" id="KW-0472">Membrane</keyword>
<comment type="subcellular location">
    <subcellularLocation>
        <location evidence="1">Cell inner membrane</location>
        <topology evidence="1">Multi-pass membrane protein</topology>
    </subcellularLocation>
</comment>
<organism evidence="11 12">
    <name type="scientific">candidate division WWE3 bacterium CG08_land_8_20_14_0_20_41_15</name>
    <dbReference type="NCBI Taxonomy" id="1975086"/>
    <lineage>
        <taxon>Bacteria</taxon>
        <taxon>Katanobacteria</taxon>
    </lineage>
</organism>
<feature type="region of interest" description="Disordered" evidence="8">
    <location>
        <begin position="1"/>
        <end position="20"/>
    </location>
</feature>
<keyword evidence="6 9" id="KW-1133">Transmembrane helix</keyword>
<dbReference type="PRINTS" id="PR00812">
    <property type="entry name" value="BCTERIALGSPF"/>
</dbReference>
<feature type="domain" description="Type II secretion system protein GspF" evidence="10">
    <location>
        <begin position="272"/>
        <end position="394"/>
    </location>
</feature>
<evidence type="ECO:0000256" key="3">
    <source>
        <dbReference type="ARBA" id="ARBA00022475"/>
    </source>
</evidence>
<evidence type="ECO:0000256" key="9">
    <source>
        <dbReference type="SAM" id="Phobius"/>
    </source>
</evidence>
<comment type="similarity">
    <text evidence="2">Belongs to the GSP F family.</text>
</comment>
<feature type="transmembrane region" description="Helical" evidence="9">
    <location>
        <begin position="168"/>
        <end position="191"/>
    </location>
</feature>
<sequence>MPVYSYNGKDSQGNDKNGTIDAPTEKVALMALSAENVTVTSLMLTEKQLTIESILKRFSKIPLSVKVDFTRQLSTMINAGLPLAQSLEVLEEQTSNARMKEVVGELVGDIRGGSSFSKALERHPNIFPNVFISLVKAGEASGGLDKTLLRLAETMERQRDFQSKTKGAMVYPIVIMVAMAGVFALMMLFVMPKLSDMYENMGAELPMITKVLMGTSDFFVKRWYLLILAIVGAFLGFRKYKKTDVGKHQLARITFKLPIVGVISKQTQLAEFTRTLGLLASSGVPILESLTIAAESMTNVIYQEGIASAAERVRKGEPLSIPLKENAYFPPLVSQMVSVGEQTGKVDEVLMKLSAYYESESEMSIKNLSTAIEPIIMIALGGMVALLMLSVITPIYNLTSQF</sequence>
<evidence type="ECO:0000313" key="11">
    <source>
        <dbReference type="EMBL" id="PIS21480.1"/>
    </source>
</evidence>
<evidence type="ECO:0000256" key="5">
    <source>
        <dbReference type="ARBA" id="ARBA00022692"/>
    </source>
</evidence>
<evidence type="ECO:0000259" key="10">
    <source>
        <dbReference type="Pfam" id="PF00482"/>
    </source>
</evidence>
<dbReference type="Pfam" id="PF00482">
    <property type="entry name" value="T2SSF"/>
    <property type="match status" value="2"/>
</dbReference>
<feature type="compositionally biased region" description="Polar residues" evidence="8">
    <location>
        <begin position="8"/>
        <end position="17"/>
    </location>
</feature>
<evidence type="ECO:0000256" key="7">
    <source>
        <dbReference type="ARBA" id="ARBA00023136"/>
    </source>
</evidence>